<keyword evidence="2" id="KW-1185">Reference proteome</keyword>
<dbReference type="AlphaFoldDB" id="A0A494YR42"/>
<gene>
    <name evidence="1" type="ORF">D8M05_19845</name>
</gene>
<protein>
    <recommendedName>
        <fullName evidence="3">IS66 family insertion sequence element accessory protein TnpB</fullName>
    </recommendedName>
</protein>
<evidence type="ECO:0008006" key="3">
    <source>
        <dbReference type="Google" id="ProtNLM"/>
    </source>
</evidence>
<comment type="caution">
    <text evidence="1">The sequence shown here is derived from an EMBL/GenBank/DDBJ whole genome shotgun (WGS) entry which is preliminary data.</text>
</comment>
<dbReference type="NCBIfam" id="NF047593">
    <property type="entry name" value="IS66_ISAeme5_TnpA"/>
    <property type="match status" value="1"/>
</dbReference>
<name>A0A494YR42_9BACI</name>
<reference evidence="1 2" key="1">
    <citation type="journal article" date="2015" name="Antonie Van Leeuwenhoek">
        <title>Oceanobacillus bengalensis sp. nov., a bacterium isolated from seawater of the Bay of Bengal.</title>
        <authorList>
            <person name="Yongchang O."/>
            <person name="Xiang W."/>
            <person name="Wang G."/>
        </authorList>
    </citation>
    <scope>NUCLEOTIDE SEQUENCE [LARGE SCALE GENOMIC DNA]</scope>
    <source>
        <strain evidence="1 2">MCCC 1K00260</strain>
    </source>
</reference>
<accession>A0A494YR42</accession>
<dbReference type="EMBL" id="RBZO01000067">
    <property type="protein sequence ID" value="RKQ11298.1"/>
    <property type="molecule type" value="Genomic_DNA"/>
</dbReference>
<proteinExistence type="predicted"/>
<dbReference type="Proteomes" id="UP000281813">
    <property type="component" value="Unassembled WGS sequence"/>
</dbReference>
<dbReference type="OrthoDB" id="9808061at2"/>
<evidence type="ECO:0000313" key="1">
    <source>
        <dbReference type="EMBL" id="RKQ11298.1"/>
    </source>
</evidence>
<dbReference type="RefSeq" id="WP_121134835.1">
    <property type="nucleotide sequence ID" value="NZ_JBHUIL010000060.1"/>
</dbReference>
<sequence length="107" mass="12620">MNDADKRIKWKARFDDWQSSGLIVAEWCREQNVNVHQMYYWIRKFKGELPPSEEPETKWLTVNVQDLPPVHTDQESVLIHIGMLSLEVRPGTNMELLSNVMRVVQNQ</sequence>
<organism evidence="1 2">
    <name type="scientific">Oceanobacillus bengalensis</name>
    <dbReference type="NCBI Taxonomy" id="1435466"/>
    <lineage>
        <taxon>Bacteria</taxon>
        <taxon>Bacillati</taxon>
        <taxon>Bacillota</taxon>
        <taxon>Bacilli</taxon>
        <taxon>Bacillales</taxon>
        <taxon>Bacillaceae</taxon>
        <taxon>Oceanobacillus</taxon>
    </lineage>
</organism>
<evidence type="ECO:0000313" key="2">
    <source>
        <dbReference type="Proteomes" id="UP000281813"/>
    </source>
</evidence>